<dbReference type="SUPFAM" id="SSF56436">
    <property type="entry name" value="C-type lectin-like"/>
    <property type="match status" value="1"/>
</dbReference>
<dbReference type="CDD" id="cd00037">
    <property type="entry name" value="CLECT"/>
    <property type="match status" value="1"/>
</dbReference>
<organism evidence="2 3">
    <name type="scientific">Magallana gigas</name>
    <name type="common">Pacific oyster</name>
    <name type="synonym">Crassostrea gigas</name>
    <dbReference type="NCBI Taxonomy" id="29159"/>
    <lineage>
        <taxon>Eukaryota</taxon>
        <taxon>Metazoa</taxon>
        <taxon>Spiralia</taxon>
        <taxon>Lophotrochozoa</taxon>
        <taxon>Mollusca</taxon>
        <taxon>Bivalvia</taxon>
        <taxon>Autobranchia</taxon>
        <taxon>Pteriomorphia</taxon>
        <taxon>Ostreida</taxon>
        <taxon>Ostreoidea</taxon>
        <taxon>Ostreidae</taxon>
        <taxon>Magallana</taxon>
    </lineage>
</organism>
<dbReference type="InterPro" id="IPR016186">
    <property type="entry name" value="C-type_lectin-like/link_sf"/>
</dbReference>
<evidence type="ECO:0000313" key="2">
    <source>
        <dbReference type="EnsemblMetazoa" id="G8024.1:cds"/>
    </source>
</evidence>
<dbReference type="Proteomes" id="UP000005408">
    <property type="component" value="Unassembled WGS sequence"/>
</dbReference>
<feature type="domain" description="C-type lectin" evidence="1">
    <location>
        <begin position="42"/>
        <end position="166"/>
    </location>
</feature>
<protein>
    <recommendedName>
        <fullName evidence="1">C-type lectin domain-containing protein</fullName>
    </recommendedName>
</protein>
<accession>A0A8W8NWC4</accession>
<dbReference type="Gene3D" id="3.10.100.10">
    <property type="entry name" value="Mannose-Binding Protein A, subunit A"/>
    <property type="match status" value="1"/>
</dbReference>
<dbReference type="InterPro" id="IPR001304">
    <property type="entry name" value="C-type_lectin-like"/>
</dbReference>
<name>A0A8W8NWC4_MAGGI</name>
<dbReference type="Pfam" id="PF00059">
    <property type="entry name" value="Lectin_C"/>
    <property type="match status" value="1"/>
</dbReference>
<dbReference type="SMART" id="SM00034">
    <property type="entry name" value="CLECT"/>
    <property type="match status" value="1"/>
</dbReference>
<keyword evidence="3" id="KW-1185">Reference proteome</keyword>
<proteinExistence type="predicted"/>
<evidence type="ECO:0000313" key="3">
    <source>
        <dbReference type="Proteomes" id="UP000005408"/>
    </source>
</evidence>
<dbReference type="AlphaFoldDB" id="A0A8W8NWC4"/>
<dbReference type="EnsemblMetazoa" id="G8024.1">
    <property type="protein sequence ID" value="G8024.1:cds"/>
    <property type="gene ID" value="G8024"/>
</dbReference>
<evidence type="ECO:0000259" key="1">
    <source>
        <dbReference type="SMART" id="SM00034"/>
    </source>
</evidence>
<sequence>MVQGKYFVFCYNREQHACLCCVDFSGNEITDPSWNTYEITLCYTGYKDDNEDKNCLKYVPEAVTFPEAEARCQEMGGALFKIDFQHKFDILTDFIGPIGITNDVQTWIQAMKNSGDWFFDDGTAMPNDICFMDNTNYSGENRLRFRAKDSECADHYENEHHDFICEYHHSFKQ</sequence>
<reference evidence="2" key="1">
    <citation type="submission" date="2022-08" db="UniProtKB">
        <authorList>
            <consortium name="EnsemblMetazoa"/>
        </authorList>
    </citation>
    <scope>IDENTIFICATION</scope>
    <source>
        <strain evidence="2">05x7-T-G4-1.051#20</strain>
    </source>
</reference>
<dbReference type="InterPro" id="IPR016187">
    <property type="entry name" value="CTDL_fold"/>
</dbReference>